<gene>
    <name evidence="2" type="ORF">SMN809_LOCUS53873</name>
    <name evidence="3" type="ORF">SMN809_LOCUS56844</name>
</gene>
<reference evidence="3" key="1">
    <citation type="submission" date="2021-02" db="EMBL/GenBank/DDBJ databases">
        <authorList>
            <person name="Nowell W R."/>
        </authorList>
    </citation>
    <scope>NUCLEOTIDE SEQUENCE</scope>
</reference>
<proteinExistence type="predicted"/>
<organism evidence="3 4">
    <name type="scientific">Rotaria magnacalcarata</name>
    <dbReference type="NCBI Taxonomy" id="392030"/>
    <lineage>
        <taxon>Eukaryota</taxon>
        <taxon>Metazoa</taxon>
        <taxon>Spiralia</taxon>
        <taxon>Gnathifera</taxon>
        <taxon>Rotifera</taxon>
        <taxon>Eurotatoria</taxon>
        <taxon>Bdelloidea</taxon>
        <taxon>Philodinida</taxon>
        <taxon>Philodinidae</taxon>
        <taxon>Rotaria</taxon>
    </lineage>
</organism>
<dbReference type="EMBL" id="CAJOBI010205212">
    <property type="protein sequence ID" value="CAF5003045.1"/>
    <property type="molecule type" value="Genomic_DNA"/>
</dbReference>
<feature type="compositionally biased region" description="Polar residues" evidence="1">
    <location>
        <begin position="1"/>
        <end position="27"/>
    </location>
</feature>
<feature type="compositionally biased region" description="Basic residues" evidence="1">
    <location>
        <begin position="30"/>
        <end position="41"/>
    </location>
</feature>
<dbReference type="Proteomes" id="UP000676336">
    <property type="component" value="Unassembled WGS sequence"/>
</dbReference>
<feature type="region of interest" description="Disordered" evidence="1">
    <location>
        <begin position="1"/>
        <end position="47"/>
    </location>
</feature>
<evidence type="ECO:0000256" key="1">
    <source>
        <dbReference type="SAM" id="MobiDB-lite"/>
    </source>
</evidence>
<evidence type="ECO:0000313" key="2">
    <source>
        <dbReference type="EMBL" id="CAF4945933.1"/>
    </source>
</evidence>
<protein>
    <submittedName>
        <fullName evidence="3">Uncharacterized protein</fullName>
    </submittedName>
</protein>
<evidence type="ECO:0000313" key="4">
    <source>
        <dbReference type="Proteomes" id="UP000676336"/>
    </source>
</evidence>
<evidence type="ECO:0000313" key="3">
    <source>
        <dbReference type="EMBL" id="CAF5003045.1"/>
    </source>
</evidence>
<accession>A0A8S3DIQ7</accession>
<dbReference type="EMBL" id="CAJOBI010186452">
    <property type="protein sequence ID" value="CAF4945933.1"/>
    <property type="molecule type" value="Genomic_DNA"/>
</dbReference>
<sequence>MGTDYMSNIDQTSTRSNSTDQQFTENTTGKRYRPPGRRGGKRSANQQ</sequence>
<dbReference type="AlphaFoldDB" id="A0A8S3DIQ7"/>
<comment type="caution">
    <text evidence="3">The sequence shown here is derived from an EMBL/GenBank/DDBJ whole genome shotgun (WGS) entry which is preliminary data.</text>
</comment>
<feature type="non-terminal residue" evidence="3">
    <location>
        <position position="1"/>
    </location>
</feature>
<name>A0A8S3DIQ7_9BILA</name>